<proteinExistence type="predicted"/>
<dbReference type="InterPro" id="IPR016137">
    <property type="entry name" value="RGS"/>
</dbReference>
<dbReference type="InterPro" id="IPR036305">
    <property type="entry name" value="RGS_sf"/>
</dbReference>
<dbReference type="GO" id="GO:0097352">
    <property type="term" value="P:autophagosome maturation"/>
    <property type="evidence" value="ECO:0007669"/>
    <property type="project" value="TreeGrafter"/>
</dbReference>
<dbReference type="PANTHER" id="PTHR22775:SF44">
    <property type="entry name" value="SORTING NEXIN-14"/>
    <property type="match status" value="1"/>
</dbReference>
<evidence type="ECO:0000313" key="2">
    <source>
        <dbReference type="EMBL" id="KJH51399.1"/>
    </source>
</evidence>
<dbReference type="AlphaFoldDB" id="A0A0D8Y5Y7"/>
<reference evidence="3" key="2">
    <citation type="journal article" date="2016" name="Sci. Rep.">
        <title>Dictyocaulus viviparus genome, variome and transcriptome elucidate lungworm biology and support future intervention.</title>
        <authorList>
            <person name="McNulty S.N."/>
            <person name="Strube C."/>
            <person name="Rosa B.A."/>
            <person name="Martin J.C."/>
            <person name="Tyagi R."/>
            <person name="Choi Y.J."/>
            <person name="Wang Q."/>
            <person name="Hallsworth Pepin K."/>
            <person name="Zhang X."/>
            <person name="Ozersky P."/>
            <person name="Wilson R.K."/>
            <person name="Sternberg P.W."/>
            <person name="Gasser R.B."/>
            <person name="Mitreva M."/>
        </authorList>
    </citation>
    <scope>NUCLEOTIDE SEQUENCE [LARGE SCALE GENOMIC DNA]</scope>
    <source>
        <strain evidence="3">HannoverDv2000</strain>
    </source>
</reference>
<evidence type="ECO:0000313" key="3">
    <source>
        <dbReference type="Proteomes" id="UP000053766"/>
    </source>
</evidence>
<keyword evidence="3" id="KW-1185">Reference proteome</keyword>
<reference evidence="2 3" key="1">
    <citation type="submission" date="2013-11" db="EMBL/GenBank/DDBJ databases">
        <title>Draft genome of the bovine lungworm Dictyocaulus viviparus.</title>
        <authorList>
            <person name="Mitreva M."/>
        </authorList>
    </citation>
    <scope>NUCLEOTIDE SEQUENCE [LARGE SCALE GENOMIC DNA]</scope>
    <source>
        <strain evidence="2 3">HannoverDv2000</strain>
    </source>
</reference>
<sequence length="349" mass="39702">MPQVRNDKNELFLSNFIEMNTQTLPDSLLQLKLSEVLRDARQFSMFRLYLQDICGPIHELCFLAEASRIHDSMQRKVLRDARQFSMFRLYLQDICGPIHELCFLAEASRIHDSMQRKTESSSQISYDIWQLFGQFVHSSAPDRIEFDDNIVRDFKAAIEHNDLPMLDKIIEKSYQIVYQRMQADYLISFCQSDSFFGYLCGSPPVTVNELIEQRSEQKKAVVTGGTFSLAQFRLRLRRAIAVVSYGGPLDNEESLDVTLIDDADATTNGNEFVNADTENSGARDIKESALNISSHLPSQLSLSSIDLPAMGESESISPNSGYSGTVSCILYNSQVLFLSKFIPFKIYFR</sequence>
<dbReference type="GO" id="GO:0035091">
    <property type="term" value="F:phosphatidylinositol binding"/>
    <property type="evidence" value="ECO:0007669"/>
    <property type="project" value="TreeGrafter"/>
</dbReference>
<gene>
    <name evidence="2" type="ORF">DICVIV_02413</name>
</gene>
<dbReference type="SUPFAM" id="SSF48097">
    <property type="entry name" value="Regulator of G-protein signaling, RGS"/>
    <property type="match status" value="1"/>
</dbReference>
<dbReference type="OrthoDB" id="5957963at2759"/>
<organism evidence="2 3">
    <name type="scientific">Dictyocaulus viviparus</name>
    <name type="common">Bovine lungworm</name>
    <dbReference type="NCBI Taxonomy" id="29172"/>
    <lineage>
        <taxon>Eukaryota</taxon>
        <taxon>Metazoa</taxon>
        <taxon>Ecdysozoa</taxon>
        <taxon>Nematoda</taxon>
        <taxon>Chromadorea</taxon>
        <taxon>Rhabditida</taxon>
        <taxon>Rhabditina</taxon>
        <taxon>Rhabditomorpha</taxon>
        <taxon>Strongyloidea</taxon>
        <taxon>Metastrongylidae</taxon>
        <taxon>Dictyocaulus</taxon>
    </lineage>
</organism>
<dbReference type="GO" id="GO:0005770">
    <property type="term" value="C:late endosome"/>
    <property type="evidence" value="ECO:0007669"/>
    <property type="project" value="TreeGrafter"/>
</dbReference>
<dbReference type="STRING" id="29172.A0A0D8Y5Y7"/>
<name>A0A0D8Y5Y7_DICVI</name>
<evidence type="ECO:0000259" key="1">
    <source>
        <dbReference type="PROSITE" id="PS50132"/>
    </source>
</evidence>
<dbReference type="SMART" id="SM00315">
    <property type="entry name" value="RGS"/>
    <property type="match status" value="1"/>
</dbReference>
<dbReference type="InterPro" id="IPR044926">
    <property type="entry name" value="RGS_subdomain_2"/>
</dbReference>
<dbReference type="Gene3D" id="1.10.167.10">
    <property type="entry name" value="Regulator of G-protein Signalling 4, domain 2"/>
    <property type="match status" value="1"/>
</dbReference>
<accession>A0A0D8Y5Y7</accession>
<feature type="domain" description="RGS" evidence="1">
    <location>
        <begin position="76"/>
        <end position="199"/>
    </location>
</feature>
<dbReference type="EMBL" id="KN716184">
    <property type="protein sequence ID" value="KJH51399.1"/>
    <property type="molecule type" value="Genomic_DNA"/>
</dbReference>
<dbReference type="PANTHER" id="PTHR22775">
    <property type="entry name" value="SORTING NEXIN"/>
    <property type="match status" value="1"/>
</dbReference>
<dbReference type="Proteomes" id="UP000053766">
    <property type="component" value="Unassembled WGS sequence"/>
</dbReference>
<protein>
    <recommendedName>
        <fullName evidence="1">RGS domain-containing protein</fullName>
    </recommendedName>
</protein>
<dbReference type="PROSITE" id="PS50132">
    <property type="entry name" value="RGS"/>
    <property type="match status" value="1"/>
</dbReference>